<dbReference type="eggNOG" id="COG0563">
    <property type="taxonomic scope" value="Bacteria"/>
</dbReference>
<dbReference type="InterPro" id="IPR052922">
    <property type="entry name" value="Cytidylate_Kinase-2"/>
</dbReference>
<dbReference type="AlphaFoldDB" id="F6AII6"/>
<dbReference type="EMBL" id="CP002727">
    <property type="protein sequence ID" value="AEF20574.1"/>
    <property type="molecule type" value="Genomic_DNA"/>
</dbReference>
<dbReference type="InterPro" id="IPR027417">
    <property type="entry name" value="P-loop_NTPase"/>
</dbReference>
<proteinExistence type="predicted"/>
<dbReference type="Proteomes" id="UP000000686">
    <property type="component" value="Chromosome"/>
</dbReference>
<dbReference type="Gene3D" id="3.40.50.300">
    <property type="entry name" value="P-loop containing nucleotide triphosphate hydrolases"/>
    <property type="match status" value="1"/>
</dbReference>
<name>F6AII6_PSEF1</name>
<dbReference type="NCBIfam" id="NF004861">
    <property type="entry name" value="PRK06217.1"/>
    <property type="match status" value="1"/>
</dbReference>
<dbReference type="PANTHER" id="PTHR37816:SF2">
    <property type="entry name" value="DNA TOPOLOGY MODULATION PROTEIN FLAR-RELATED PROTEIN"/>
    <property type="match status" value="1"/>
</dbReference>
<dbReference type="KEGG" id="pfv:Psefu_0594"/>
<dbReference type="STRING" id="743720.Psefu_0594"/>
<dbReference type="RefSeq" id="WP_013789716.1">
    <property type="nucleotide sequence ID" value="NC_015556.1"/>
</dbReference>
<dbReference type="Pfam" id="PF13238">
    <property type="entry name" value="AAA_18"/>
    <property type="match status" value="1"/>
</dbReference>
<protein>
    <recommendedName>
        <fullName evidence="3">Adenylate kinase</fullName>
    </recommendedName>
</protein>
<reference evidence="1 2" key="1">
    <citation type="submission" date="2011-04" db="EMBL/GenBank/DDBJ databases">
        <title>Complete sequence of Pseudomonas fulva 12-X.</title>
        <authorList>
            <consortium name="US DOE Joint Genome Institute"/>
            <person name="Lucas S."/>
            <person name="Han J."/>
            <person name="Lapidus A."/>
            <person name="Cheng J.-F."/>
            <person name="Goodwin L."/>
            <person name="Pitluck S."/>
            <person name="Peters L."/>
            <person name="Mikhailova N."/>
            <person name="Pagani I."/>
            <person name="Davenport K."/>
            <person name="Han C."/>
            <person name="Tapia R."/>
            <person name="Land M."/>
            <person name="Hauser L."/>
            <person name="Kyrpides N."/>
            <person name="Ivanova N."/>
            <person name="Pagani I."/>
            <person name="Lcollab F.I."/>
            <person name="Woyke T."/>
        </authorList>
    </citation>
    <scope>NUCLEOTIDE SEQUENCE [LARGE SCALE GENOMIC DNA]</scope>
    <source>
        <strain evidence="2">12-X</strain>
    </source>
</reference>
<gene>
    <name evidence="1" type="ordered locus">Psefu_0594</name>
</gene>
<evidence type="ECO:0008006" key="3">
    <source>
        <dbReference type="Google" id="ProtNLM"/>
    </source>
</evidence>
<accession>F6AII6</accession>
<evidence type="ECO:0000313" key="1">
    <source>
        <dbReference type="EMBL" id="AEF20574.1"/>
    </source>
</evidence>
<keyword evidence="2" id="KW-1185">Reference proteome</keyword>
<dbReference type="PANTHER" id="PTHR37816">
    <property type="entry name" value="YALI0E33011P"/>
    <property type="match status" value="1"/>
</dbReference>
<dbReference type="OrthoDB" id="5508973at2"/>
<sequence length="184" mass="20663">MAVRLHVFGASGAGTTSLAAALAERCGWLHLDTDNFYWLPSEPPYRFKREPQQRVEQIRTSAAQANDWILSGSLCSWGETLVPLFTHAVFLQLDDAERMQRLAARERQRYGERVLPGGDMHAQSLAFLQWAAGYQQGGLQTRSLRMHEAWIAQQLRCPLLRLDSTCESPEQLAGQVIDWLGAPA</sequence>
<evidence type="ECO:0000313" key="2">
    <source>
        <dbReference type="Proteomes" id="UP000000686"/>
    </source>
</evidence>
<organism evidence="1 2">
    <name type="scientific">Pseudomonas fulva (strain 12-X)</name>
    <dbReference type="NCBI Taxonomy" id="743720"/>
    <lineage>
        <taxon>Bacteria</taxon>
        <taxon>Pseudomonadati</taxon>
        <taxon>Pseudomonadota</taxon>
        <taxon>Gammaproteobacteria</taxon>
        <taxon>Pseudomonadales</taxon>
        <taxon>Pseudomonadaceae</taxon>
        <taxon>Pseudomonas</taxon>
    </lineage>
</organism>
<dbReference type="HOGENOM" id="CLU_103067_0_0_6"/>
<dbReference type="SUPFAM" id="SSF52540">
    <property type="entry name" value="P-loop containing nucleoside triphosphate hydrolases"/>
    <property type="match status" value="1"/>
</dbReference>